<dbReference type="InterPro" id="IPR036866">
    <property type="entry name" value="RibonucZ/Hydroxyglut_hydro"/>
</dbReference>
<dbReference type="KEGG" id="pseb:EOK75_10270"/>
<gene>
    <name evidence="1" type="ORF">EOK75_10270</name>
</gene>
<sequence length="176" mass="19481">MGYEPLNVLKSVAPDVWIVDGPHVRYYGMPFPTRMTIIRLAAGGLWVHSPIVLSHPLLEAVQALGPVEHLVAPNWIHYVSLGDWSSACPKAVTWAAPGVTERAASRKVPLRIDHEFGPQTEVPWVSEIEWLYVEGSSTHKEVVFFHSKSKTWGCPQFVLVKHIASASTHNLDLGAC</sequence>
<dbReference type="RefSeq" id="WP_137193866.1">
    <property type="nucleotide sequence ID" value="NZ_CP039964.1"/>
</dbReference>
<evidence type="ECO:0000313" key="1">
    <source>
        <dbReference type="EMBL" id="QCO56080.1"/>
    </source>
</evidence>
<organism evidence="1 2">
    <name type="scientific">Pseudorhodobacter turbinis</name>
    <dbReference type="NCBI Taxonomy" id="2500533"/>
    <lineage>
        <taxon>Bacteria</taxon>
        <taxon>Pseudomonadati</taxon>
        <taxon>Pseudomonadota</taxon>
        <taxon>Alphaproteobacteria</taxon>
        <taxon>Rhodobacterales</taxon>
        <taxon>Paracoccaceae</taxon>
        <taxon>Pseudorhodobacter</taxon>
    </lineage>
</organism>
<keyword evidence="2" id="KW-1185">Reference proteome</keyword>
<dbReference type="EMBL" id="CP039964">
    <property type="protein sequence ID" value="QCO56080.1"/>
    <property type="molecule type" value="Genomic_DNA"/>
</dbReference>
<dbReference type="PANTHER" id="PTHR33835">
    <property type="entry name" value="YALI0C07656P"/>
    <property type="match status" value="1"/>
</dbReference>
<dbReference type="AlphaFoldDB" id="A0A4P8EG22"/>
<accession>A0A4P8EG22</accession>
<proteinExistence type="predicted"/>
<dbReference type="Pfam" id="PF14234">
    <property type="entry name" value="DUF4336"/>
    <property type="match status" value="1"/>
</dbReference>
<protein>
    <submittedName>
        <fullName evidence="1">DUF4336 domain-containing protein</fullName>
    </submittedName>
</protein>
<dbReference type="OrthoDB" id="450111at2"/>
<evidence type="ECO:0000313" key="2">
    <source>
        <dbReference type="Proteomes" id="UP000298631"/>
    </source>
</evidence>
<dbReference type="Proteomes" id="UP000298631">
    <property type="component" value="Chromosome"/>
</dbReference>
<dbReference type="PANTHER" id="PTHR33835:SF1">
    <property type="entry name" value="METALLO-BETA-LACTAMASE DOMAIN-CONTAINING PROTEIN"/>
    <property type="match status" value="1"/>
</dbReference>
<dbReference type="InterPro" id="IPR025638">
    <property type="entry name" value="DUF4336"/>
</dbReference>
<name>A0A4P8EG22_9RHOB</name>
<dbReference type="SUPFAM" id="SSF56281">
    <property type="entry name" value="Metallo-hydrolase/oxidoreductase"/>
    <property type="match status" value="1"/>
</dbReference>
<reference evidence="1 2" key="1">
    <citation type="submission" date="2019-05" db="EMBL/GenBank/DDBJ databases">
        <title>Pseudorhodobacter turbinis sp. nov., isolated from the gut of the Korean turban shell.</title>
        <authorList>
            <person name="Jeong Y.-S."/>
            <person name="Kang W.-R."/>
            <person name="Bae J.-W."/>
        </authorList>
    </citation>
    <scope>NUCLEOTIDE SEQUENCE [LARGE SCALE GENOMIC DNA]</scope>
    <source>
        <strain evidence="1 2">S12M18</strain>
    </source>
</reference>